<keyword evidence="1" id="KW-0862">Zinc</keyword>
<feature type="compositionally biased region" description="Basic and acidic residues" evidence="2">
    <location>
        <begin position="517"/>
        <end position="526"/>
    </location>
</feature>
<dbReference type="PANTHER" id="PTHR11439">
    <property type="entry name" value="GAG-POL-RELATED RETROTRANSPOSON"/>
    <property type="match status" value="1"/>
</dbReference>
<reference evidence="4 5" key="1">
    <citation type="submission" date="2022-01" db="EMBL/GenBank/DDBJ databases">
        <title>A chromosomal length assembly of Cordylochernes scorpioides.</title>
        <authorList>
            <person name="Zeh D."/>
            <person name="Zeh J."/>
        </authorList>
    </citation>
    <scope>NUCLEOTIDE SEQUENCE [LARGE SCALE GENOMIC DNA]</scope>
    <source>
        <strain evidence="4">IN4F17</strain>
        <tissue evidence="4">Whole Body</tissue>
    </source>
</reference>
<dbReference type="SUPFAM" id="SSF57756">
    <property type="entry name" value="Retrovirus zinc finger-like domains"/>
    <property type="match status" value="1"/>
</dbReference>
<dbReference type="Gene3D" id="4.10.60.10">
    <property type="entry name" value="Zinc finger, CCHC-type"/>
    <property type="match status" value="1"/>
</dbReference>
<feature type="region of interest" description="Disordered" evidence="2">
    <location>
        <begin position="503"/>
        <end position="526"/>
    </location>
</feature>
<dbReference type="Proteomes" id="UP001235939">
    <property type="component" value="Chromosome 01"/>
</dbReference>
<feature type="domain" description="CCHC-type" evidence="3">
    <location>
        <begin position="105"/>
        <end position="118"/>
    </location>
</feature>
<organism evidence="4 5">
    <name type="scientific">Cordylochernes scorpioides</name>
    <dbReference type="NCBI Taxonomy" id="51811"/>
    <lineage>
        <taxon>Eukaryota</taxon>
        <taxon>Metazoa</taxon>
        <taxon>Ecdysozoa</taxon>
        <taxon>Arthropoda</taxon>
        <taxon>Chelicerata</taxon>
        <taxon>Arachnida</taxon>
        <taxon>Pseudoscorpiones</taxon>
        <taxon>Cheliferoidea</taxon>
        <taxon>Chernetidae</taxon>
        <taxon>Cordylochernes</taxon>
    </lineage>
</organism>
<feature type="compositionally biased region" description="Low complexity" evidence="2">
    <location>
        <begin position="124"/>
        <end position="136"/>
    </location>
</feature>
<name>A0ABY6JX40_9ARAC</name>
<dbReference type="EMBL" id="CP092863">
    <property type="protein sequence ID" value="UYV61176.1"/>
    <property type="molecule type" value="Genomic_DNA"/>
</dbReference>
<proteinExistence type="predicted"/>
<dbReference type="InterPro" id="IPR001878">
    <property type="entry name" value="Znf_CCHC"/>
</dbReference>
<accession>A0ABY6JX40</accession>
<keyword evidence="1" id="KW-0479">Metal-binding</keyword>
<evidence type="ECO:0000259" key="3">
    <source>
        <dbReference type="PROSITE" id="PS50158"/>
    </source>
</evidence>
<dbReference type="PROSITE" id="PS50158">
    <property type="entry name" value="ZF_CCHC"/>
    <property type="match status" value="1"/>
</dbReference>
<evidence type="ECO:0000313" key="5">
    <source>
        <dbReference type="Proteomes" id="UP001235939"/>
    </source>
</evidence>
<gene>
    <name evidence="4" type="ORF">LAZ67_1003713</name>
</gene>
<evidence type="ECO:0000313" key="4">
    <source>
        <dbReference type="EMBL" id="UYV61176.1"/>
    </source>
</evidence>
<dbReference type="PANTHER" id="PTHR11439:SF463">
    <property type="entry name" value="REVERSE TRANSCRIPTASE TY1_COPIA-TYPE DOMAIN-CONTAINING PROTEIN"/>
    <property type="match status" value="1"/>
</dbReference>
<feature type="compositionally biased region" description="Polar residues" evidence="2">
    <location>
        <begin position="295"/>
        <end position="305"/>
    </location>
</feature>
<evidence type="ECO:0000256" key="2">
    <source>
        <dbReference type="SAM" id="MobiDB-lite"/>
    </source>
</evidence>
<dbReference type="Pfam" id="PF22936">
    <property type="entry name" value="Pol_BBD"/>
    <property type="match status" value="1"/>
</dbReference>
<dbReference type="InterPro" id="IPR036875">
    <property type="entry name" value="Znf_CCHC_sf"/>
</dbReference>
<feature type="region of interest" description="Disordered" evidence="2">
    <location>
        <begin position="285"/>
        <end position="313"/>
    </location>
</feature>
<feature type="compositionally biased region" description="Basic and acidic residues" evidence="2">
    <location>
        <begin position="149"/>
        <end position="172"/>
    </location>
</feature>
<evidence type="ECO:0000256" key="1">
    <source>
        <dbReference type="PROSITE-ProRule" id="PRU00047"/>
    </source>
</evidence>
<keyword evidence="1" id="KW-0863">Zinc-finger</keyword>
<sequence length="694" mass="79568">MLDLARLKLNPNENVNMYIVRAQKLAQEITQLGKTVTERELVRYIAEGLTPNFDTITAALSINREISLPDLRQTLLDFEKKRQDRSKNHENAFRSSGNQFKEKSCFICKRKGHFKKDCWFNPDNKGNQKNTTNKNNMASTRNYHKGPKQNKDTARSAIQERTEEPSQRRDSTSEYALHVITREERPTTQDVWIIDSACTSHMTSHGEWIEHKTEERRSIQVAEEGRHIESASSGLIQVAVQGKDKLNNAVTLPNVLHVPHLKGNLMSIPSVEDEQLDNHVLSDVDIEEPAPDTMINRQTESSGSDRPQRNRTIPKRFDDYVLATTNETIPKDYEEAIACEDKKHWENAMLEEIQNMYSHQHTYQEALGMLMFLAVNTRPDIAYITSKLSQYSRQPKQMHWTAIKRVMRYLRGTIDLGMKFERGKTGILKSYTDASWSTTHDGKSYGGEVCLLYKPSQDLEADIFTKDLSRDQMKKHLENLSIVGVKTNSDIISHSRDLEIVGGRDQADSPLTSSSQEEAKRGKDGVERTYHKEGLLLKTKEESGRVVYIPMNAYAVCIDVATWKGFVMDEAMEEVVEEEMNRCFEALKKHQAIDVNYIDFLEVDKDVQVAGEQSIEEIVKEEQPQGACDMTLETQAEKPVLYTNWQKPRLRNLCCTLTQAEKPVLYTNWQKPRLRNLCCTLTQAEKPVLYTNPG</sequence>
<protein>
    <recommendedName>
        <fullName evidence="3">CCHC-type domain-containing protein</fullName>
    </recommendedName>
</protein>
<dbReference type="InterPro" id="IPR054722">
    <property type="entry name" value="PolX-like_BBD"/>
</dbReference>
<keyword evidence="5" id="KW-1185">Reference proteome</keyword>
<feature type="region of interest" description="Disordered" evidence="2">
    <location>
        <begin position="119"/>
        <end position="174"/>
    </location>
</feature>